<dbReference type="EMBL" id="JAYLLN010000020">
    <property type="protein sequence ID" value="MEI5985137.1"/>
    <property type="molecule type" value="Genomic_DNA"/>
</dbReference>
<comment type="caution">
    <text evidence="2">The sequence shown here is derived from an EMBL/GenBank/DDBJ whole genome shotgun (WGS) entry which is preliminary data.</text>
</comment>
<dbReference type="RefSeq" id="WP_134776509.1">
    <property type="nucleotide sequence ID" value="NZ_JAYLLN010000020.1"/>
</dbReference>
<reference evidence="2 3" key="1">
    <citation type="submission" date="2024-01" db="EMBL/GenBank/DDBJ databases">
        <title>Sphingobacterium tenebrionis sp. nov., a novel endophyte isolated from tenebrio molitor intestines.</title>
        <authorList>
            <person name="Zhang C."/>
        </authorList>
    </citation>
    <scope>NUCLEOTIDE SEQUENCE [LARGE SCALE GENOMIC DNA]</scope>
    <source>
        <strain evidence="2 3">PU5-4</strain>
    </source>
</reference>
<feature type="signal peptide" evidence="1">
    <location>
        <begin position="1"/>
        <end position="19"/>
    </location>
</feature>
<organism evidence="2 3">
    <name type="scientific">Sphingobacterium tenebrionis</name>
    <dbReference type="NCBI Taxonomy" id="3111775"/>
    <lineage>
        <taxon>Bacteria</taxon>
        <taxon>Pseudomonadati</taxon>
        <taxon>Bacteroidota</taxon>
        <taxon>Sphingobacteriia</taxon>
        <taxon>Sphingobacteriales</taxon>
        <taxon>Sphingobacteriaceae</taxon>
        <taxon>Sphingobacterium</taxon>
    </lineage>
</organism>
<protein>
    <recommendedName>
        <fullName evidence="4">Erythromycin esterase family protein</fullName>
    </recommendedName>
</protein>
<evidence type="ECO:0000313" key="3">
    <source>
        <dbReference type="Proteomes" id="UP001363035"/>
    </source>
</evidence>
<keyword evidence="3" id="KW-1185">Reference proteome</keyword>
<keyword evidence="1" id="KW-0732">Signal</keyword>
<name>A0ABU8I6J5_9SPHI</name>
<evidence type="ECO:0008006" key="4">
    <source>
        <dbReference type="Google" id="ProtNLM"/>
    </source>
</evidence>
<proteinExistence type="predicted"/>
<sequence length="400" mass="46324">MKSILLSIFFIAISTFSYAQHRVLDSLAKTHYQKFIYENGNFKGDYLDSLINKISKHQYVLIGEQHHSNEIPAFVQYLIKKVDYDNYIMEGNQSTTDLLRATYNHSVKEYKNLLNRFQDRFGFYTFSQDRSILEYFFSKQKEVIELDQVFASSDAPLLDFLYKSTRNEKAKLIYRQLFEKAEQQWKVYSKNPNVQPPFKDEHLPLLCAASFKDDIQLLQSLDLSEQEQLIIEDLAKSNDIYRTAFSGEGYKSHEMRIGLMKNNLLDNLNKIKGHKNLFKFGANHVTKHKSLLQDTPDVGNLVLNIADSDNEKSLHIALMEKKGSVAGLFGEAIETNGLPYLKAFTDIETAKNEWLIFDLNDLNKKLSTKDFQADHSLKNFMEGYDYLIIIPEVTPQIKGN</sequence>
<evidence type="ECO:0000256" key="1">
    <source>
        <dbReference type="SAM" id="SignalP"/>
    </source>
</evidence>
<gene>
    <name evidence="2" type="ORF">VJ786_09495</name>
</gene>
<dbReference type="SUPFAM" id="SSF159501">
    <property type="entry name" value="EreA/ChaN-like"/>
    <property type="match status" value="1"/>
</dbReference>
<feature type="chain" id="PRO_5046237782" description="Erythromycin esterase family protein" evidence="1">
    <location>
        <begin position="20"/>
        <end position="400"/>
    </location>
</feature>
<evidence type="ECO:0000313" key="2">
    <source>
        <dbReference type="EMBL" id="MEI5985137.1"/>
    </source>
</evidence>
<accession>A0ABU8I6J5</accession>
<dbReference type="Proteomes" id="UP001363035">
    <property type="component" value="Unassembled WGS sequence"/>
</dbReference>